<comment type="caution">
    <text evidence="3">The sequence shown here is derived from an EMBL/GenBank/DDBJ whole genome shotgun (WGS) entry which is preliminary data.</text>
</comment>
<keyword evidence="4" id="KW-1185">Reference proteome</keyword>
<dbReference type="EMBL" id="AOIS01000061">
    <property type="protein sequence ID" value="ELZ14781.1"/>
    <property type="molecule type" value="Genomic_DNA"/>
</dbReference>
<evidence type="ECO:0000313" key="4">
    <source>
        <dbReference type="Proteomes" id="UP000011657"/>
    </source>
</evidence>
<evidence type="ECO:0000313" key="3">
    <source>
        <dbReference type="EMBL" id="ELZ14781.1"/>
    </source>
</evidence>
<evidence type="ECO:0000256" key="1">
    <source>
        <dbReference type="SAM" id="MobiDB-lite"/>
    </source>
</evidence>
<dbReference type="AlphaFoldDB" id="M0BUS8"/>
<organism evidence="3 4">
    <name type="scientific">Haloterrigena salina JCM 13891</name>
    <dbReference type="NCBI Taxonomy" id="1227488"/>
    <lineage>
        <taxon>Archaea</taxon>
        <taxon>Methanobacteriati</taxon>
        <taxon>Methanobacteriota</taxon>
        <taxon>Stenosarchaea group</taxon>
        <taxon>Halobacteria</taxon>
        <taxon>Halobacteriales</taxon>
        <taxon>Natrialbaceae</taxon>
        <taxon>Haloterrigena</taxon>
    </lineage>
</organism>
<accession>M0BUS8</accession>
<dbReference type="InterPro" id="IPR006640">
    <property type="entry name" value="SprT-like_domain"/>
</dbReference>
<dbReference type="SMART" id="SM00731">
    <property type="entry name" value="SprT"/>
    <property type="match status" value="1"/>
</dbReference>
<feature type="domain" description="SprT-like" evidence="2">
    <location>
        <begin position="83"/>
        <end position="225"/>
    </location>
</feature>
<reference evidence="3 4" key="1">
    <citation type="journal article" date="2014" name="PLoS Genet.">
        <title>Phylogenetically driven sequencing of extremely halophilic archaea reveals strategies for static and dynamic osmo-response.</title>
        <authorList>
            <person name="Becker E.A."/>
            <person name="Seitzer P.M."/>
            <person name="Tritt A."/>
            <person name="Larsen D."/>
            <person name="Krusor M."/>
            <person name="Yao A.I."/>
            <person name="Wu D."/>
            <person name="Madern D."/>
            <person name="Eisen J.A."/>
            <person name="Darling A.E."/>
            <person name="Facciotti M.T."/>
        </authorList>
    </citation>
    <scope>NUCLEOTIDE SEQUENCE [LARGE SCALE GENOMIC DNA]</scope>
    <source>
        <strain evidence="3 4">JCM 13891</strain>
    </source>
</reference>
<evidence type="ECO:0000259" key="2">
    <source>
        <dbReference type="SMART" id="SM00731"/>
    </source>
</evidence>
<proteinExistence type="predicted"/>
<dbReference type="GO" id="GO:0006950">
    <property type="term" value="P:response to stress"/>
    <property type="evidence" value="ECO:0007669"/>
    <property type="project" value="UniProtKB-ARBA"/>
</dbReference>
<sequence length="250" mass="28718">MSENRLFQNRYSNGNSRRFRSRERGTHHLDSSESREVPPSSRSSSIETLSKSAFVRRSVTDDDEDALTVDDEIVARARIHAREVLEAHDLEVDRDALEWDVSTRARRRAGACRWDADREVATIVLTRAAYRRYDWETFAGVVRHELVHAWEFQRFGESGHGSRFREQASRLEAPRHCESFSDPRYVLRCRDDDCDWEARRHRASKPVKAPDRYRCGACGGAYEVEHAASGRTWTTASGFGGVKAALGEEW</sequence>
<dbReference type="STRING" id="1227488.C477_19854"/>
<name>M0BUS8_9EURY</name>
<dbReference type="Proteomes" id="UP000011657">
    <property type="component" value="Unassembled WGS sequence"/>
</dbReference>
<dbReference type="Pfam" id="PF10263">
    <property type="entry name" value="SprT-like"/>
    <property type="match status" value="1"/>
</dbReference>
<protein>
    <recommendedName>
        <fullName evidence="2">SprT-like domain-containing protein</fullName>
    </recommendedName>
</protein>
<gene>
    <name evidence="3" type="ORF">C477_19854</name>
</gene>
<feature type="compositionally biased region" description="Basic and acidic residues" evidence="1">
    <location>
        <begin position="22"/>
        <end position="36"/>
    </location>
</feature>
<dbReference type="eggNOG" id="arCOG08163">
    <property type="taxonomic scope" value="Archaea"/>
</dbReference>
<dbReference type="PATRIC" id="fig|1227488.3.peg.3982"/>
<feature type="compositionally biased region" description="Polar residues" evidence="1">
    <location>
        <begin position="1"/>
        <end position="16"/>
    </location>
</feature>
<feature type="region of interest" description="Disordered" evidence="1">
    <location>
        <begin position="1"/>
        <end position="45"/>
    </location>
</feature>